<accession>B4HLF0</accession>
<dbReference type="OMA" id="HATPRNQ"/>
<feature type="compositionally biased region" description="Polar residues" evidence="1">
    <location>
        <begin position="42"/>
        <end position="62"/>
    </location>
</feature>
<dbReference type="PhylomeDB" id="B4HLF0"/>
<name>B4HLF0_DROSE</name>
<feature type="region of interest" description="Disordered" evidence="1">
    <location>
        <begin position="1"/>
        <end position="104"/>
    </location>
</feature>
<dbReference type="HOGENOM" id="CLU_2252831_0_0_1"/>
<feature type="compositionally biased region" description="Basic and acidic residues" evidence="1">
    <location>
        <begin position="8"/>
        <end position="26"/>
    </location>
</feature>
<gene>
    <name evidence="2" type="primary">Dsec\GM24278</name>
    <name evidence="2" type="ORF">Dsec_GM24278</name>
</gene>
<dbReference type="Proteomes" id="UP000001292">
    <property type="component" value="Unassembled WGS sequence"/>
</dbReference>
<evidence type="ECO:0000313" key="3">
    <source>
        <dbReference type="Proteomes" id="UP000001292"/>
    </source>
</evidence>
<evidence type="ECO:0000313" key="2">
    <source>
        <dbReference type="EMBL" id="EDW41970.1"/>
    </source>
</evidence>
<reference evidence="2 3" key="1">
    <citation type="journal article" date="2007" name="Nature">
        <title>Evolution of genes and genomes on the Drosophila phylogeny.</title>
        <authorList>
            <consortium name="Drosophila 12 Genomes Consortium"/>
            <person name="Clark A.G."/>
            <person name="Eisen M.B."/>
            <person name="Smith D.R."/>
            <person name="Bergman C.M."/>
            <person name="Oliver B."/>
            <person name="Markow T.A."/>
            <person name="Kaufman T.C."/>
            <person name="Kellis M."/>
            <person name="Gelbart W."/>
            <person name="Iyer V.N."/>
            <person name="Pollard D.A."/>
            <person name="Sackton T.B."/>
            <person name="Larracuente A.M."/>
            <person name="Singh N.D."/>
            <person name="Abad J.P."/>
            <person name="Abt D.N."/>
            <person name="Adryan B."/>
            <person name="Aguade M."/>
            <person name="Akashi H."/>
            <person name="Anderson W.W."/>
            <person name="Aquadro C.F."/>
            <person name="Ardell D.H."/>
            <person name="Arguello R."/>
            <person name="Artieri C.G."/>
            <person name="Barbash D.A."/>
            <person name="Barker D."/>
            <person name="Barsanti P."/>
            <person name="Batterham P."/>
            <person name="Batzoglou S."/>
            <person name="Begun D."/>
            <person name="Bhutkar A."/>
            <person name="Blanco E."/>
            <person name="Bosak S.A."/>
            <person name="Bradley R.K."/>
            <person name="Brand A.D."/>
            <person name="Brent M.R."/>
            <person name="Brooks A.N."/>
            <person name="Brown R.H."/>
            <person name="Butlin R.K."/>
            <person name="Caggese C."/>
            <person name="Calvi B.R."/>
            <person name="Bernardo de Carvalho A."/>
            <person name="Caspi A."/>
            <person name="Castrezana S."/>
            <person name="Celniker S.E."/>
            <person name="Chang J.L."/>
            <person name="Chapple C."/>
            <person name="Chatterji S."/>
            <person name="Chinwalla A."/>
            <person name="Civetta A."/>
            <person name="Clifton S.W."/>
            <person name="Comeron J.M."/>
            <person name="Costello J.C."/>
            <person name="Coyne J.A."/>
            <person name="Daub J."/>
            <person name="David R.G."/>
            <person name="Delcher A.L."/>
            <person name="Delehaunty K."/>
            <person name="Do C.B."/>
            <person name="Ebling H."/>
            <person name="Edwards K."/>
            <person name="Eickbush T."/>
            <person name="Evans J.D."/>
            <person name="Filipski A."/>
            <person name="Findeiss S."/>
            <person name="Freyhult E."/>
            <person name="Fulton L."/>
            <person name="Fulton R."/>
            <person name="Garcia A.C."/>
            <person name="Gardiner A."/>
            <person name="Garfield D.A."/>
            <person name="Garvin B.E."/>
            <person name="Gibson G."/>
            <person name="Gilbert D."/>
            <person name="Gnerre S."/>
            <person name="Godfrey J."/>
            <person name="Good R."/>
            <person name="Gotea V."/>
            <person name="Gravely B."/>
            <person name="Greenberg A.J."/>
            <person name="Griffiths-Jones S."/>
            <person name="Gross S."/>
            <person name="Guigo R."/>
            <person name="Gustafson E.A."/>
            <person name="Haerty W."/>
            <person name="Hahn M.W."/>
            <person name="Halligan D.L."/>
            <person name="Halpern A.L."/>
            <person name="Halter G.M."/>
            <person name="Han M.V."/>
            <person name="Heger A."/>
            <person name="Hillier L."/>
            <person name="Hinrichs A.S."/>
            <person name="Holmes I."/>
            <person name="Hoskins R.A."/>
            <person name="Hubisz M.J."/>
            <person name="Hultmark D."/>
            <person name="Huntley M.A."/>
            <person name="Jaffe D.B."/>
            <person name="Jagadeeshan S."/>
            <person name="Jeck W.R."/>
            <person name="Johnson J."/>
            <person name="Jones C.D."/>
            <person name="Jordan W.C."/>
            <person name="Karpen G.H."/>
            <person name="Kataoka E."/>
            <person name="Keightley P.D."/>
            <person name="Kheradpour P."/>
            <person name="Kirkness E.F."/>
            <person name="Koerich L.B."/>
            <person name="Kristiansen K."/>
            <person name="Kudrna D."/>
            <person name="Kulathinal R.J."/>
            <person name="Kumar S."/>
            <person name="Kwok R."/>
            <person name="Lander E."/>
            <person name="Langley C.H."/>
            <person name="Lapoint R."/>
            <person name="Lazzaro B.P."/>
            <person name="Lee S.J."/>
            <person name="Levesque L."/>
            <person name="Li R."/>
            <person name="Lin C.F."/>
            <person name="Lin M.F."/>
            <person name="Lindblad-Toh K."/>
            <person name="Llopart A."/>
            <person name="Long M."/>
            <person name="Low L."/>
            <person name="Lozovsky E."/>
            <person name="Lu J."/>
            <person name="Luo M."/>
            <person name="Machado C.A."/>
            <person name="Makalowski W."/>
            <person name="Marzo M."/>
            <person name="Matsuda M."/>
            <person name="Matzkin L."/>
            <person name="McAllister B."/>
            <person name="McBride C.S."/>
            <person name="McKernan B."/>
            <person name="McKernan K."/>
            <person name="Mendez-Lago M."/>
            <person name="Minx P."/>
            <person name="Mollenhauer M.U."/>
            <person name="Montooth K."/>
            <person name="Mount S.M."/>
            <person name="Mu X."/>
            <person name="Myers E."/>
            <person name="Negre B."/>
            <person name="Newfeld S."/>
            <person name="Nielsen R."/>
            <person name="Noor M.A."/>
            <person name="O'Grady P."/>
            <person name="Pachter L."/>
            <person name="Papaceit M."/>
            <person name="Parisi M.J."/>
            <person name="Parisi M."/>
            <person name="Parts L."/>
            <person name="Pedersen J.S."/>
            <person name="Pesole G."/>
            <person name="Phillippy A.M."/>
            <person name="Ponting C.P."/>
            <person name="Pop M."/>
            <person name="Porcelli D."/>
            <person name="Powell J.R."/>
            <person name="Prohaska S."/>
            <person name="Pruitt K."/>
            <person name="Puig M."/>
            <person name="Quesneville H."/>
            <person name="Ram K.R."/>
            <person name="Rand D."/>
            <person name="Rasmussen M.D."/>
            <person name="Reed L.K."/>
            <person name="Reenan R."/>
            <person name="Reily A."/>
            <person name="Remington K.A."/>
            <person name="Rieger T.T."/>
            <person name="Ritchie M.G."/>
            <person name="Robin C."/>
            <person name="Rogers Y.H."/>
            <person name="Rohde C."/>
            <person name="Rozas J."/>
            <person name="Rubenfield M.J."/>
            <person name="Ruiz A."/>
            <person name="Russo S."/>
            <person name="Salzberg S.L."/>
            <person name="Sanchez-Gracia A."/>
            <person name="Saranga D.J."/>
            <person name="Sato H."/>
            <person name="Schaeffer S.W."/>
            <person name="Schatz M.C."/>
            <person name="Schlenke T."/>
            <person name="Schwartz R."/>
            <person name="Segarra C."/>
            <person name="Singh R.S."/>
            <person name="Sirot L."/>
            <person name="Sirota M."/>
            <person name="Sisneros N.B."/>
            <person name="Smith C.D."/>
            <person name="Smith T.F."/>
            <person name="Spieth J."/>
            <person name="Stage D.E."/>
            <person name="Stark A."/>
            <person name="Stephan W."/>
            <person name="Strausberg R.L."/>
            <person name="Strempel S."/>
            <person name="Sturgill D."/>
            <person name="Sutton G."/>
            <person name="Sutton G.G."/>
            <person name="Tao W."/>
            <person name="Teichmann S."/>
            <person name="Tobari Y.N."/>
            <person name="Tomimura Y."/>
            <person name="Tsolas J.M."/>
            <person name="Valente V.L."/>
            <person name="Venter E."/>
            <person name="Venter J.C."/>
            <person name="Vicario S."/>
            <person name="Vieira F.G."/>
            <person name="Vilella A.J."/>
            <person name="Villasante A."/>
            <person name="Walenz B."/>
            <person name="Wang J."/>
            <person name="Wasserman M."/>
            <person name="Watts T."/>
            <person name="Wilson D."/>
            <person name="Wilson R.K."/>
            <person name="Wing R.A."/>
            <person name="Wolfner M.F."/>
            <person name="Wong A."/>
            <person name="Wong G.K."/>
            <person name="Wu C.I."/>
            <person name="Wu G."/>
            <person name="Yamamoto D."/>
            <person name="Yang H.P."/>
            <person name="Yang S.P."/>
            <person name="Yorke J.A."/>
            <person name="Yoshida K."/>
            <person name="Zdobnov E."/>
            <person name="Zhang P."/>
            <person name="Zhang Y."/>
            <person name="Zimin A.V."/>
            <person name="Baldwin J."/>
            <person name="Abdouelleil A."/>
            <person name="Abdulkadir J."/>
            <person name="Abebe A."/>
            <person name="Abera B."/>
            <person name="Abreu J."/>
            <person name="Acer S.C."/>
            <person name="Aftuck L."/>
            <person name="Alexander A."/>
            <person name="An P."/>
            <person name="Anderson E."/>
            <person name="Anderson S."/>
            <person name="Arachi H."/>
            <person name="Azer M."/>
            <person name="Bachantsang P."/>
            <person name="Barry A."/>
            <person name="Bayul T."/>
            <person name="Berlin A."/>
            <person name="Bessette D."/>
            <person name="Bloom T."/>
            <person name="Blye J."/>
            <person name="Boguslavskiy L."/>
            <person name="Bonnet C."/>
            <person name="Boukhgalter B."/>
            <person name="Bourzgui I."/>
            <person name="Brown A."/>
            <person name="Cahill P."/>
            <person name="Channer S."/>
            <person name="Cheshatsang Y."/>
            <person name="Chuda L."/>
            <person name="Citroen M."/>
            <person name="Collymore A."/>
            <person name="Cooke P."/>
            <person name="Costello M."/>
            <person name="D'Aco K."/>
            <person name="Daza R."/>
            <person name="De Haan G."/>
            <person name="DeGray S."/>
            <person name="DeMaso C."/>
            <person name="Dhargay N."/>
            <person name="Dooley K."/>
            <person name="Dooley E."/>
            <person name="Doricent M."/>
            <person name="Dorje P."/>
            <person name="Dorjee K."/>
            <person name="Dupes A."/>
            <person name="Elong R."/>
            <person name="Falk J."/>
            <person name="Farina A."/>
            <person name="Faro S."/>
            <person name="Ferguson D."/>
            <person name="Fisher S."/>
            <person name="Foley C.D."/>
            <person name="Franke A."/>
            <person name="Friedrich D."/>
            <person name="Gadbois L."/>
            <person name="Gearin G."/>
            <person name="Gearin C.R."/>
            <person name="Giannoukos G."/>
            <person name="Goode T."/>
            <person name="Graham J."/>
            <person name="Grandbois E."/>
            <person name="Grewal S."/>
            <person name="Gyaltsen K."/>
            <person name="Hafez N."/>
            <person name="Hagos B."/>
            <person name="Hall J."/>
            <person name="Henson C."/>
            <person name="Hollinger A."/>
            <person name="Honan T."/>
            <person name="Huard M.D."/>
            <person name="Hughes L."/>
            <person name="Hurhula B."/>
            <person name="Husby M.E."/>
            <person name="Kamat A."/>
            <person name="Kanga B."/>
            <person name="Kashin S."/>
            <person name="Khazanovich D."/>
            <person name="Kisner P."/>
            <person name="Lance K."/>
            <person name="Lara M."/>
            <person name="Lee W."/>
            <person name="Lennon N."/>
            <person name="Letendre F."/>
            <person name="LeVine R."/>
            <person name="Lipovsky A."/>
            <person name="Liu X."/>
            <person name="Liu J."/>
            <person name="Liu S."/>
            <person name="Lokyitsang T."/>
            <person name="Lokyitsang Y."/>
            <person name="Lubonja R."/>
            <person name="Lui A."/>
            <person name="MacDonald P."/>
            <person name="Magnisalis V."/>
            <person name="Maru K."/>
            <person name="Matthews C."/>
            <person name="McCusker W."/>
            <person name="McDonough S."/>
            <person name="Mehta T."/>
            <person name="Meldrim J."/>
            <person name="Meneus L."/>
            <person name="Mihai O."/>
            <person name="Mihalev A."/>
            <person name="Mihova T."/>
            <person name="Mittelman R."/>
            <person name="Mlenga V."/>
            <person name="Montmayeur A."/>
            <person name="Mulrain L."/>
            <person name="Navidi A."/>
            <person name="Naylor J."/>
            <person name="Negash T."/>
            <person name="Nguyen T."/>
            <person name="Nguyen N."/>
            <person name="Nicol R."/>
            <person name="Norbu C."/>
            <person name="Norbu N."/>
            <person name="Novod N."/>
            <person name="O'Neill B."/>
            <person name="Osman S."/>
            <person name="Markiewicz E."/>
            <person name="Oyono O.L."/>
            <person name="Patti C."/>
            <person name="Phunkhang P."/>
            <person name="Pierre F."/>
            <person name="Priest M."/>
            <person name="Raghuraman S."/>
            <person name="Rege F."/>
            <person name="Reyes R."/>
            <person name="Rise C."/>
            <person name="Rogov P."/>
            <person name="Ross K."/>
            <person name="Ryan E."/>
            <person name="Settipalli S."/>
            <person name="Shea T."/>
            <person name="Sherpa N."/>
            <person name="Shi L."/>
            <person name="Shih D."/>
            <person name="Sparrow T."/>
            <person name="Spaulding J."/>
            <person name="Stalker J."/>
            <person name="Stange-Thomann N."/>
            <person name="Stavropoulos S."/>
            <person name="Stone C."/>
            <person name="Strader C."/>
            <person name="Tesfaye S."/>
            <person name="Thomson T."/>
            <person name="Thoulutsang Y."/>
            <person name="Thoulutsang D."/>
            <person name="Topham K."/>
            <person name="Topping I."/>
            <person name="Tsamla T."/>
            <person name="Vassiliev H."/>
            <person name="Vo A."/>
            <person name="Wangchuk T."/>
            <person name="Wangdi T."/>
            <person name="Weiand M."/>
            <person name="Wilkinson J."/>
            <person name="Wilson A."/>
            <person name="Yadav S."/>
            <person name="Young G."/>
            <person name="Yu Q."/>
            <person name="Zembek L."/>
            <person name="Zhong D."/>
            <person name="Zimmer A."/>
            <person name="Zwirko Z."/>
            <person name="Jaffe D.B."/>
            <person name="Alvarez P."/>
            <person name="Brockman W."/>
            <person name="Butler J."/>
            <person name="Chin C."/>
            <person name="Gnerre S."/>
            <person name="Grabherr M."/>
            <person name="Kleber M."/>
            <person name="Mauceli E."/>
            <person name="MacCallum I."/>
        </authorList>
    </citation>
    <scope>NUCLEOTIDE SEQUENCE [LARGE SCALE GENOMIC DNA]</scope>
    <source>
        <strain evidence="3">Rob3c / Tucson 14021-0248.25</strain>
    </source>
</reference>
<evidence type="ECO:0000256" key="1">
    <source>
        <dbReference type="SAM" id="MobiDB-lite"/>
    </source>
</evidence>
<protein>
    <submittedName>
        <fullName evidence="2">GM24278</fullName>
    </submittedName>
</protein>
<proteinExistence type="predicted"/>
<organism evidence="3">
    <name type="scientific">Drosophila sechellia</name>
    <name type="common">Fruit fly</name>
    <dbReference type="NCBI Taxonomy" id="7238"/>
    <lineage>
        <taxon>Eukaryota</taxon>
        <taxon>Metazoa</taxon>
        <taxon>Ecdysozoa</taxon>
        <taxon>Arthropoda</taxon>
        <taxon>Hexapoda</taxon>
        <taxon>Insecta</taxon>
        <taxon>Pterygota</taxon>
        <taxon>Neoptera</taxon>
        <taxon>Endopterygota</taxon>
        <taxon>Diptera</taxon>
        <taxon>Brachycera</taxon>
        <taxon>Muscomorpha</taxon>
        <taxon>Ephydroidea</taxon>
        <taxon>Drosophilidae</taxon>
        <taxon>Drosophila</taxon>
        <taxon>Sophophora</taxon>
    </lineage>
</organism>
<dbReference type="AlphaFoldDB" id="B4HLF0"/>
<keyword evidence="3" id="KW-1185">Reference proteome</keyword>
<dbReference type="EMBL" id="CH480815">
    <property type="protein sequence ID" value="EDW41970.1"/>
    <property type="molecule type" value="Genomic_DNA"/>
</dbReference>
<sequence>MAVRWIRGQKEAKEPELPRHLKESVSEAKSQSDLVWRLLPRPTTSPRHATPRNQNHNRNQTRPGLWPPMAVAIAPGDQQDAAAGRRGNLQRKPVSGATQCWSPF</sequence>